<keyword evidence="2" id="KW-1185">Reference proteome</keyword>
<evidence type="ECO:0000313" key="1">
    <source>
        <dbReference type="EMBL" id="MBG6089893.1"/>
    </source>
</evidence>
<accession>A0A931DJT8</accession>
<reference evidence="1" key="1">
    <citation type="submission" date="2020-11" db="EMBL/GenBank/DDBJ databases">
        <title>Sequencing the genomes of 1000 actinobacteria strains.</title>
        <authorList>
            <person name="Klenk H.-P."/>
        </authorList>
    </citation>
    <scope>NUCLEOTIDE SEQUENCE</scope>
    <source>
        <strain evidence="1">DSM 43175</strain>
    </source>
</reference>
<protein>
    <submittedName>
        <fullName evidence="1">Uncharacterized protein</fullName>
    </submittedName>
</protein>
<evidence type="ECO:0000313" key="2">
    <source>
        <dbReference type="Proteomes" id="UP000614047"/>
    </source>
</evidence>
<dbReference type="Proteomes" id="UP000614047">
    <property type="component" value="Unassembled WGS sequence"/>
</dbReference>
<dbReference type="AlphaFoldDB" id="A0A931DJT8"/>
<dbReference type="EMBL" id="JADOUA010000001">
    <property type="protein sequence ID" value="MBG6089893.1"/>
    <property type="molecule type" value="Genomic_DNA"/>
</dbReference>
<gene>
    <name evidence="1" type="ORF">IW256_004006</name>
</gene>
<organism evidence="1 2">
    <name type="scientific">Actinomadura viridis</name>
    <dbReference type="NCBI Taxonomy" id="58110"/>
    <lineage>
        <taxon>Bacteria</taxon>
        <taxon>Bacillati</taxon>
        <taxon>Actinomycetota</taxon>
        <taxon>Actinomycetes</taxon>
        <taxon>Streptosporangiales</taxon>
        <taxon>Thermomonosporaceae</taxon>
        <taxon>Actinomadura</taxon>
    </lineage>
</organism>
<proteinExistence type="predicted"/>
<dbReference type="RefSeq" id="WP_197012434.1">
    <property type="nucleotide sequence ID" value="NZ_BAABES010000010.1"/>
</dbReference>
<name>A0A931DJT8_9ACTN</name>
<sequence>MAKAGYTVTTGGAVALTGGAAKTVLGVRANAAFGLDLKKVRVSFDGTTATAVPALVEVCYCTWATNGTMGTNNTTLTSAVAQLYGRAQTHGVTAGKNWTSEPTVLTPLEEWLVSPAGGIVVYDWPLGDTPDCAFSEGFAIRVTAPAGVNVRAGLVWERA</sequence>
<comment type="caution">
    <text evidence="1">The sequence shown here is derived from an EMBL/GenBank/DDBJ whole genome shotgun (WGS) entry which is preliminary data.</text>
</comment>